<evidence type="ECO:0000256" key="6">
    <source>
        <dbReference type="RuleBase" id="RU367155"/>
    </source>
</evidence>
<dbReference type="GO" id="GO:0003700">
    <property type="term" value="F:DNA-binding transcription factor activity"/>
    <property type="evidence" value="ECO:0007669"/>
    <property type="project" value="UniProtKB-UniRule"/>
</dbReference>
<feature type="non-terminal residue" evidence="8">
    <location>
        <position position="1"/>
    </location>
</feature>
<dbReference type="Gene3D" id="6.10.250.2430">
    <property type="match status" value="1"/>
</dbReference>
<feature type="compositionally biased region" description="Basic and acidic residues" evidence="7">
    <location>
        <begin position="86"/>
        <end position="104"/>
    </location>
</feature>
<feature type="compositionally biased region" description="Basic and acidic residues" evidence="7">
    <location>
        <begin position="150"/>
        <end position="169"/>
    </location>
</feature>
<dbReference type="PRINTS" id="PR00616">
    <property type="entry name" value="CCAATSUBUNTB"/>
</dbReference>
<name>A0AAW2ZAR3_9EUKA</name>
<dbReference type="PANTHER" id="PTHR12632">
    <property type="entry name" value="TRANSCRIPTION FACTOR NF-Y ALPHA-RELATED"/>
    <property type="match status" value="1"/>
</dbReference>
<dbReference type="PROSITE" id="PS51152">
    <property type="entry name" value="NFYA_HAP2_2"/>
    <property type="match status" value="1"/>
</dbReference>
<keyword evidence="4 6" id="KW-0804">Transcription</keyword>
<evidence type="ECO:0000313" key="9">
    <source>
        <dbReference type="Proteomes" id="UP001431209"/>
    </source>
</evidence>
<feature type="compositionally biased region" description="Basic and acidic residues" evidence="7">
    <location>
        <begin position="347"/>
        <end position="363"/>
    </location>
</feature>
<feature type="compositionally biased region" description="Basic and acidic residues" evidence="7">
    <location>
        <begin position="308"/>
        <end position="321"/>
    </location>
</feature>
<evidence type="ECO:0000256" key="7">
    <source>
        <dbReference type="SAM" id="MobiDB-lite"/>
    </source>
</evidence>
<keyword evidence="2 6" id="KW-0805">Transcription regulation</keyword>
<protein>
    <recommendedName>
        <fullName evidence="6">Nuclear transcription factor Y subunit</fullName>
    </recommendedName>
</protein>
<organism evidence="8 9">
    <name type="scientific">Acrasis kona</name>
    <dbReference type="NCBI Taxonomy" id="1008807"/>
    <lineage>
        <taxon>Eukaryota</taxon>
        <taxon>Discoba</taxon>
        <taxon>Heterolobosea</taxon>
        <taxon>Tetramitia</taxon>
        <taxon>Eutetramitia</taxon>
        <taxon>Acrasidae</taxon>
        <taxon>Acrasis</taxon>
    </lineage>
</organism>
<feature type="region of interest" description="Disordered" evidence="7">
    <location>
        <begin position="424"/>
        <end position="443"/>
    </location>
</feature>
<dbReference type="GO" id="GO:0005634">
    <property type="term" value="C:nucleus"/>
    <property type="evidence" value="ECO:0007669"/>
    <property type="project" value="UniProtKB-SubCell"/>
</dbReference>
<gene>
    <name evidence="8" type="ORF">AKO1_001251</name>
</gene>
<sequence length="443" mass="51498">QPIPNINEPENARVAIGREFHKDTMEPQHNQYTEEQLQQQEMMNQQMYAPYYYQLPENGLDEQQFLQQQQEQELVRQEQELRQQELAQHELSKQELSEQEHRQLGQDVAGDEFEQQELSHKGSEQREPNEPMDDDEQKEDDEDDDDDESKQDASDKEIIKAEPTDDKTEAQQQQKMFMQQPVGVMPPHFPMDPNNPYQFSLEEQQKMMMTYQQLRPPGFHVAANGHIFTPTFPVQPPPPQPIPSLDVSEATPIFVNAKQYHRILERRKVRAELERLNKLVKGRKGYMHESRHQHAKRRPRGIGGRFVSKKEQAEQALRDGGEDGLNLPEVGPPPEPAPKTKRMTKKQQKEQEMQEQEKQEEQHLQSIQQQHRHMSMFTGHQFMMQPFGVGGGSLMQIQPMHGNGGTMFAQPQLGQLTRINPTNKLITPVNTDNNQNKNTTQTQ</sequence>
<dbReference type="GO" id="GO:0003677">
    <property type="term" value="F:DNA binding"/>
    <property type="evidence" value="ECO:0007669"/>
    <property type="project" value="UniProtKB-KW"/>
</dbReference>
<evidence type="ECO:0000256" key="1">
    <source>
        <dbReference type="ARBA" id="ARBA00004123"/>
    </source>
</evidence>
<keyword evidence="3 6" id="KW-0238">DNA-binding</keyword>
<evidence type="ECO:0000313" key="8">
    <source>
        <dbReference type="EMBL" id="KAL0486947.1"/>
    </source>
</evidence>
<feature type="compositionally biased region" description="Basic and acidic residues" evidence="7">
    <location>
        <begin position="117"/>
        <end position="129"/>
    </location>
</feature>
<dbReference type="AlphaFoldDB" id="A0AAW2ZAR3"/>
<feature type="region of interest" description="Disordered" evidence="7">
    <location>
        <begin position="284"/>
        <end position="367"/>
    </location>
</feature>
<evidence type="ECO:0000256" key="4">
    <source>
        <dbReference type="ARBA" id="ARBA00023163"/>
    </source>
</evidence>
<comment type="subunit">
    <text evidence="6">Heterotrimer.</text>
</comment>
<feature type="compositionally biased region" description="Acidic residues" evidence="7">
    <location>
        <begin position="130"/>
        <end position="149"/>
    </location>
</feature>
<keyword evidence="5 6" id="KW-0539">Nucleus</keyword>
<evidence type="ECO:0000256" key="5">
    <source>
        <dbReference type="ARBA" id="ARBA00023242"/>
    </source>
</evidence>
<evidence type="ECO:0000256" key="2">
    <source>
        <dbReference type="ARBA" id="ARBA00023015"/>
    </source>
</evidence>
<comment type="function">
    <text evidence="6">Component of the sequence-specific heterotrimeric transcription factor (NF-Y) which specifically recognizes a 5'-CCAAT-3' box motif found in the promoters of its target genes.</text>
</comment>
<feature type="region of interest" description="Disordered" evidence="7">
    <location>
        <begin position="86"/>
        <end position="173"/>
    </location>
</feature>
<feature type="compositionally biased region" description="Low complexity" evidence="7">
    <location>
        <begin position="427"/>
        <end position="443"/>
    </location>
</feature>
<comment type="similarity">
    <text evidence="6">Belongs to the NFYA/HAP2 subunit family.</text>
</comment>
<dbReference type="EMBL" id="JAOPGA020001286">
    <property type="protein sequence ID" value="KAL0486947.1"/>
    <property type="molecule type" value="Genomic_DNA"/>
</dbReference>
<dbReference type="SMART" id="SM00521">
    <property type="entry name" value="CBF"/>
    <property type="match status" value="1"/>
</dbReference>
<accession>A0AAW2ZAR3</accession>
<reference evidence="8 9" key="1">
    <citation type="submission" date="2024-03" db="EMBL/GenBank/DDBJ databases">
        <title>The Acrasis kona genome and developmental transcriptomes reveal deep origins of eukaryotic multicellular pathways.</title>
        <authorList>
            <person name="Sheikh S."/>
            <person name="Fu C.-J."/>
            <person name="Brown M.W."/>
            <person name="Baldauf S.L."/>
        </authorList>
    </citation>
    <scope>NUCLEOTIDE SEQUENCE [LARGE SCALE GENOMIC DNA]</scope>
    <source>
        <strain evidence="8 9">ATCC MYA-3509</strain>
    </source>
</reference>
<comment type="subcellular location">
    <subcellularLocation>
        <location evidence="1 6">Nucleus</location>
    </subcellularLocation>
</comment>
<dbReference type="InterPro" id="IPR001289">
    <property type="entry name" value="NFYA"/>
</dbReference>
<dbReference type="Pfam" id="PF02045">
    <property type="entry name" value="CBFB_NFYA"/>
    <property type="match status" value="1"/>
</dbReference>
<proteinExistence type="inferred from homology"/>
<dbReference type="Proteomes" id="UP001431209">
    <property type="component" value="Unassembled WGS sequence"/>
</dbReference>
<evidence type="ECO:0000256" key="3">
    <source>
        <dbReference type="ARBA" id="ARBA00023125"/>
    </source>
</evidence>
<keyword evidence="9" id="KW-1185">Reference proteome</keyword>
<comment type="caution">
    <text evidence="8">The sequence shown here is derived from an EMBL/GenBank/DDBJ whole genome shotgun (WGS) entry which is preliminary data.</text>
</comment>